<dbReference type="InterPro" id="IPR011701">
    <property type="entry name" value="MFS"/>
</dbReference>
<dbReference type="RefSeq" id="WP_010841967.1">
    <property type="nucleotide sequence ID" value="NZ_AQPW01000005.1"/>
</dbReference>
<evidence type="ECO:0000256" key="1">
    <source>
        <dbReference type="ARBA" id="ARBA00004651"/>
    </source>
</evidence>
<feature type="transmembrane region" description="Helical" evidence="5">
    <location>
        <begin position="129"/>
        <end position="149"/>
    </location>
</feature>
<comment type="subcellular location">
    <subcellularLocation>
        <location evidence="1">Cell membrane</location>
        <topology evidence="1">Multi-pass membrane protein</topology>
    </subcellularLocation>
</comment>
<dbReference type="PANTHER" id="PTHR11662:SF450">
    <property type="entry name" value="BLR1003 PROTEIN"/>
    <property type="match status" value="1"/>
</dbReference>
<dbReference type="Gene3D" id="1.20.1250.20">
    <property type="entry name" value="MFS general substrate transporter like domains"/>
    <property type="match status" value="2"/>
</dbReference>
<dbReference type="EMBL" id="AQPW01000005">
    <property type="protein sequence ID" value="EON33660.1"/>
    <property type="molecule type" value="Genomic_DNA"/>
</dbReference>
<keyword evidence="3 5" id="KW-1133">Transmembrane helix</keyword>
<keyword evidence="2 5" id="KW-0812">Transmembrane</keyword>
<evidence type="ECO:0000256" key="5">
    <source>
        <dbReference type="SAM" id="Phobius"/>
    </source>
</evidence>
<dbReference type="InterPro" id="IPR050382">
    <property type="entry name" value="MFS_Na/Anion_cotransporter"/>
</dbReference>
<name>R7YCB0_9ACTN</name>
<dbReference type="PANTHER" id="PTHR11662">
    <property type="entry name" value="SOLUTE CARRIER FAMILY 17"/>
    <property type="match status" value="1"/>
</dbReference>
<dbReference type="PATRIC" id="fig|1316928.3.peg.1526"/>
<feature type="transmembrane region" description="Helical" evidence="5">
    <location>
        <begin position="188"/>
        <end position="207"/>
    </location>
</feature>
<dbReference type="SUPFAM" id="SSF103473">
    <property type="entry name" value="MFS general substrate transporter"/>
    <property type="match status" value="1"/>
</dbReference>
<evidence type="ECO:0000256" key="3">
    <source>
        <dbReference type="ARBA" id="ARBA00022989"/>
    </source>
</evidence>
<feature type="transmembrane region" description="Helical" evidence="5">
    <location>
        <begin position="31"/>
        <end position="52"/>
    </location>
</feature>
<evidence type="ECO:0000313" key="8">
    <source>
        <dbReference type="Proteomes" id="UP000013569"/>
    </source>
</evidence>
<feature type="transmembrane region" description="Helical" evidence="5">
    <location>
        <begin position="161"/>
        <end position="182"/>
    </location>
</feature>
<dbReference type="AlphaFoldDB" id="R7YCB0"/>
<accession>R7YCB0</accession>
<evidence type="ECO:0000313" key="7">
    <source>
        <dbReference type="EMBL" id="EON33660.1"/>
    </source>
</evidence>
<feature type="transmembrane region" description="Helical" evidence="5">
    <location>
        <begin position="255"/>
        <end position="277"/>
    </location>
</feature>
<evidence type="ECO:0000256" key="4">
    <source>
        <dbReference type="ARBA" id="ARBA00023136"/>
    </source>
</evidence>
<dbReference type="Proteomes" id="UP000013569">
    <property type="component" value="Unassembled WGS sequence"/>
</dbReference>
<feature type="transmembrane region" description="Helical" evidence="5">
    <location>
        <begin position="297"/>
        <end position="318"/>
    </location>
</feature>
<keyword evidence="4 5" id="KW-0472">Membrane</keyword>
<feature type="domain" description="Major facilitator superfamily (MFS) profile" evidence="6">
    <location>
        <begin position="34"/>
        <end position="466"/>
    </location>
</feature>
<sequence length="485" mass="50335">MTIRESAVTTPSSTPAAPERRIDLSRMSRRAWVVTGMLVLFQIIAFADKAVLGLVSADAMPELGLTPTEFGFIGSAFFFLYAIVSVITGFLASKISVKWILFAMGVTWAVLQFPMLLGGGAAVLLVTRIVLGGAEGPATAMSLTSAHTWFSPTRRALPSNLIAAGSTLGPVFAAPLLAWVIAVWGWRWAFGVLGIIGLVWVIAWFAIGADGPYRPKKAASPDETAADAGELVTGTKEVATSAVDEQKPVVIWRALLSLAFLSAVIGGASNFWVQGFLTTWLPQYLGTVVGLSLGEVGAMTTVPWVVGALVLLGLGALGHRMMHRGSSAHLAIAVPFGCAAVLAGLCFIAIQATSGITAVALLCLAGGCSLAFPMTATAIGYAVGARQRPILMATLGGVASFGAVISPILVGWLMTDAGYVSPPKGEKPSAEMAGNMADGVHQAFTITGIVLLVGGALCIAFLRPERLGATLQKRYVKEPAEAPAA</sequence>
<gene>
    <name evidence="7" type="ORF">GTC6_07604</name>
</gene>
<organism evidence="7 8">
    <name type="scientific">Gordonia terrae C-6</name>
    <dbReference type="NCBI Taxonomy" id="1316928"/>
    <lineage>
        <taxon>Bacteria</taxon>
        <taxon>Bacillati</taxon>
        <taxon>Actinomycetota</taxon>
        <taxon>Actinomycetes</taxon>
        <taxon>Mycobacteriales</taxon>
        <taxon>Gordoniaceae</taxon>
        <taxon>Gordonia</taxon>
    </lineage>
</organism>
<proteinExistence type="predicted"/>
<protein>
    <submittedName>
        <fullName evidence="7">Permease, MFS superfamily protein</fullName>
    </submittedName>
</protein>
<feature type="transmembrane region" description="Helical" evidence="5">
    <location>
        <begin position="390"/>
        <end position="414"/>
    </location>
</feature>
<dbReference type="PROSITE" id="PS50850">
    <property type="entry name" value="MFS"/>
    <property type="match status" value="1"/>
</dbReference>
<feature type="transmembrane region" description="Helical" evidence="5">
    <location>
        <begin position="443"/>
        <end position="462"/>
    </location>
</feature>
<comment type="caution">
    <text evidence="7">The sequence shown here is derived from an EMBL/GenBank/DDBJ whole genome shotgun (WGS) entry which is preliminary data.</text>
</comment>
<dbReference type="InterPro" id="IPR036259">
    <property type="entry name" value="MFS_trans_sf"/>
</dbReference>
<feature type="transmembrane region" description="Helical" evidence="5">
    <location>
        <begin position="99"/>
        <end position="123"/>
    </location>
</feature>
<evidence type="ECO:0000256" key="2">
    <source>
        <dbReference type="ARBA" id="ARBA00022692"/>
    </source>
</evidence>
<dbReference type="InterPro" id="IPR020846">
    <property type="entry name" value="MFS_dom"/>
</dbReference>
<feature type="transmembrane region" description="Helical" evidence="5">
    <location>
        <begin position="72"/>
        <end position="92"/>
    </location>
</feature>
<dbReference type="GO" id="GO:0022857">
    <property type="term" value="F:transmembrane transporter activity"/>
    <property type="evidence" value="ECO:0007669"/>
    <property type="project" value="InterPro"/>
</dbReference>
<dbReference type="Pfam" id="PF07690">
    <property type="entry name" value="MFS_1"/>
    <property type="match status" value="1"/>
</dbReference>
<dbReference type="OrthoDB" id="4474610at2"/>
<feature type="transmembrane region" description="Helical" evidence="5">
    <location>
        <begin position="356"/>
        <end position="383"/>
    </location>
</feature>
<reference evidence="7 8" key="1">
    <citation type="journal article" date="2013" name="Genome Announc.">
        <title>Draft Genome Sequence of a Benzothiophene-Desulfurizing Bacterium, Gordona terrae Strain C-6.</title>
        <authorList>
            <person name="Wang W."/>
            <person name="Ma T."/>
            <person name="Ren Y."/>
            <person name="Li G."/>
        </authorList>
    </citation>
    <scope>NUCLEOTIDE SEQUENCE [LARGE SCALE GENOMIC DNA]</scope>
    <source>
        <strain evidence="7 8">C-6</strain>
    </source>
</reference>
<feature type="transmembrane region" description="Helical" evidence="5">
    <location>
        <begin position="330"/>
        <end position="350"/>
    </location>
</feature>
<evidence type="ECO:0000259" key="6">
    <source>
        <dbReference type="PROSITE" id="PS50850"/>
    </source>
</evidence>
<dbReference type="GO" id="GO:0005886">
    <property type="term" value="C:plasma membrane"/>
    <property type="evidence" value="ECO:0007669"/>
    <property type="project" value="UniProtKB-SubCell"/>
</dbReference>